<dbReference type="EMBL" id="JSYN01000018">
    <property type="protein sequence ID" value="KIA92808.1"/>
    <property type="molecule type" value="Genomic_DNA"/>
</dbReference>
<proteinExistence type="predicted"/>
<name>A0A0C1FLZ9_9SPHI</name>
<keyword evidence="1" id="KW-0812">Transmembrane</keyword>
<evidence type="ECO:0000256" key="1">
    <source>
        <dbReference type="SAM" id="Phobius"/>
    </source>
</evidence>
<dbReference type="Proteomes" id="UP000031246">
    <property type="component" value="Unassembled WGS sequence"/>
</dbReference>
<feature type="transmembrane region" description="Helical" evidence="1">
    <location>
        <begin position="12"/>
        <end position="38"/>
    </location>
</feature>
<evidence type="ECO:0000313" key="2">
    <source>
        <dbReference type="EMBL" id="KIA92808.1"/>
    </source>
</evidence>
<evidence type="ECO:0000313" key="3">
    <source>
        <dbReference type="Proteomes" id="UP000031246"/>
    </source>
</evidence>
<protein>
    <submittedName>
        <fullName evidence="2">Uncharacterized protein</fullName>
    </submittedName>
</protein>
<organism evidence="2 3">
    <name type="scientific">Pedobacter kyungheensis</name>
    <dbReference type="NCBI Taxonomy" id="1069985"/>
    <lineage>
        <taxon>Bacteria</taxon>
        <taxon>Pseudomonadati</taxon>
        <taxon>Bacteroidota</taxon>
        <taxon>Sphingobacteriia</taxon>
        <taxon>Sphingobacteriales</taxon>
        <taxon>Sphingobacteriaceae</taxon>
        <taxon>Pedobacter</taxon>
    </lineage>
</organism>
<dbReference type="RefSeq" id="WP_039477814.1">
    <property type="nucleotide sequence ID" value="NZ_JSYN01000018.1"/>
</dbReference>
<comment type="caution">
    <text evidence="2">The sequence shown here is derived from an EMBL/GenBank/DDBJ whole genome shotgun (WGS) entry which is preliminary data.</text>
</comment>
<keyword evidence="3" id="KW-1185">Reference proteome</keyword>
<gene>
    <name evidence="2" type="ORF">OC25_15585</name>
</gene>
<reference evidence="2 3" key="1">
    <citation type="submission" date="2014-10" db="EMBL/GenBank/DDBJ databases">
        <title>Pedobacter Kyungheensis.</title>
        <authorList>
            <person name="Anderson B.M."/>
            <person name="Newman J.D."/>
        </authorList>
    </citation>
    <scope>NUCLEOTIDE SEQUENCE [LARGE SCALE GENOMIC DNA]</scope>
    <source>
        <strain evidence="2 3">KACC 16221</strain>
    </source>
</reference>
<dbReference type="AlphaFoldDB" id="A0A0C1FLZ9"/>
<dbReference type="OrthoDB" id="770195at2"/>
<keyword evidence="1" id="KW-1133">Transmembrane helix</keyword>
<sequence>MKKILKAIGFGIVLGAAVFFVPFIFKFILIAMLIGMVFRMFAYKRHRHFAQRFNGYYPNHFEQITPIDGQWYRPNVQGNGIANSINVN</sequence>
<accession>A0A0C1FLZ9</accession>
<keyword evidence="1" id="KW-0472">Membrane</keyword>